<organism evidence="1 2">
    <name type="scientific">Leptospira neocaledonica</name>
    <dbReference type="NCBI Taxonomy" id="2023192"/>
    <lineage>
        <taxon>Bacteria</taxon>
        <taxon>Pseudomonadati</taxon>
        <taxon>Spirochaetota</taxon>
        <taxon>Spirochaetia</taxon>
        <taxon>Leptospirales</taxon>
        <taxon>Leptospiraceae</taxon>
        <taxon>Leptospira</taxon>
    </lineage>
</organism>
<dbReference type="AlphaFoldDB" id="A0A2M9ZZD7"/>
<name>A0A2M9ZZD7_9LEPT</name>
<proteinExistence type="predicted"/>
<keyword evidence="2" id="KW-1185">Reference proteome</keyword>
<comment type="caution">
    <text evidence="1">The sequence shown here is derived from an EMBL/GenBank/DDBJ whole genome shotgun (WGS) entry which is preliminary data.</text>
</comment>
<evidence type="ECO:0000313" key="2">
    <source>
        <dbReference type="Proteomes" id="UP000231843"/>
    </source>
</evidence>
<dbReference type="RefSeq" id="WP_100767949.1">
    <property type="nucleotide sequence ID" value="NZ_NPEA01000004.1"/>
</dbReference>
<evidence type="ECO:0000313" key="1">
    <source>
        <dbReference type="EMBL" id="PJZ77396.1"/>
    </source>
</evidence>
<sequence length="272" mass="31077">MKVLESKNYDRAYTNELEYPVVKKVRILTDFSGKLTSIKVGIVGAKSENFIKVAVDDLEYHALASSLKYESKYVIHPLEGTILYRKPKESSDSLENRIPHNAGIFLLSELDSNEESTENNKGSELTEWVKIKLESDENQIGWVKSKDIVSPDYEYNMLYRPFGDLLKDHSFIFTSKEIHPKIKIEWNGIDFDHAKCSANIRPCKVILRYDKADRLGVSFSIRVFVTEKGGASDSNFSSEYNCEIDSVFIRILTLQQKELIQAPMNCSVSLQN</sequence>
<gene>
    <name evidence="1" type="ORF">CH365_07345</name>
</gene>
<protein>
    <submittedName>
        <fullName evidence="1">Uncharacterized protein</fullName>
    </submittedName>
</protein>
<dbReference type="OrthoDB" id="331720at2"/>
<dbReference type="EMBL" id="NPEA01000004">
    <property type="protein sequence ID" value="PJZ77396.1"/>
    <property type="molecule type" value="Genomic_DNA"/>
</dbReference>
<dbReference type="Proteomes" id="UP000231843">
    <property type="component" value="Unassembled WGS sequence"/>
</dbReference>
<accession>A0A2M9ZZD7</accession>
<reference evidence="1 2" key="1">
    <citation type="submission" date="2017-07" db="EMBL/GenBank/DDBJ databases">
        <title>Leptospira spp. isolated from tropical soils.</title>
        <authorList>
            <person name="Thibeaux R."/>
            <person name="Iraola G."/>
            <person name="Ferres I."/>
            <person name="Bierque E."/>
            <person name="Girault D."/>
            <person name="Soupe-Gilbert M.-E."/>
            <person name="Picardeau M."/>
            <person name="Goarant C."/>
        </authorList>
    </citation>
    <scope>NUCLEOTIDE SEQUENCE [LARGE SCALE GENOMIC DNA]</scope>
    <source>
        <strain evidence="1 2">ES4-C-A1</strain>
    </source>
</reference>